<dbReference type="Pfam" id="PF05013">
    <property type="entry name" value="FGase"/>
    <property type="match status" value="1"/>
</dbReference>
<comment type="caution">
    <text evidence="1">The sequence shown here is derived from an EMBL/GenBank/DDBJ whole genome shotgun (WGS) entry which is preliminary data.</text>
</comment>
<dbReference type="GO" id="GO:0016787">
    <property type="term" value="F:hydrolase activity"/>
    <property type="evidence" value="ECO:0007669"/>
    <property type="project" value="UniProtKB-KW"/>
</dbReference>
<dbReference type="EMBL" id="RWJI01000001">
    <property type="protein sequence ID" value="RRQ52209.1"/>
    <property type="molecule type" value="Genomic_DNA"/>
</dbReference>
<accession>A0A3R8Q8U7</accession>
<dbReference type="RefSeq" id="WP_125230226.1">
    <property type="nucleotide sequence ID" value="NZ_RWJI01000001.1"/>
</dbReference>
<reference evidence="1 2" key="1">
    <citation type="submission" date="2018-12" db="EMBL/GenBank/DDBJ databases">
        <authorList>
            <person name="Kim S.-J."/>
            <person name="Jung G.-Y."/>
        </authorList>
    </citation>
    <scope>NUCLEOTIDE SEQUENCE [LARGE SCALE GENOMIC DNA]</scope>
    <source>
        <strain evidence="1 2">03SU3-P</strain>
    </source>
</reference>
<dbReference type="SUPFAM" id="SSF53187">
    <property type="entry name" value="Zn-dependent exopeptidases"/>
    <property type="match status" value="1"/>
</dbReference>
<evidence type="ECO:0000313" key="2">
    <source>
        <dbReference type="Proteomes" id="UP000268553"/>
    </source>
</evidence>
<dbReference type="OrthoDB" id="9815326at2"/>
<protein>
    <submittedName>
        <fullName evidence="1">N-formylglutamate amidohydrolase</fullName>
    </submittedName>
</protein>
<dbReference type="InterPro" id="IPR007709">
    <property type="entry name" value="N-FG_amidohydro"/>
</dbReference>
<keyword evidence="1" id="KW-0378">Hydrolase</keyword>
<dbReference type="Proteomes" id="UP000268553">
    <property type="component" value="Unassembled WGS sequence"/>
</dbReference>
<evidence type="ECO:0000313" key="1">
    <source>
        <dbReference type="EMBL" id="RRQ52209.1"/>
    </source>
</evidence>
<dbReference type="AlphaFoldDB" id="A0A3R8Q8U7"/>
<sequence length="245" mass="27107">MTDAPFEIFGKPRKGGFLIIGDHASNHVPSDIDLRIDRACLNTHIAWDIGVASVARLIAREDGFSAFLGGYSRLVVDLNRDLYDDSAIPSASDGLPIPGNAISENEKEARLERFHKPYHFHLSELLAQHRPKLILSLHSFTPALESKPDEARPWQVGVLYNDKEAASKLAIPFLESAGYTVGDQLPYSGKLLNATMNRHAEANDIAYIGIEMRQDISCHPDGQARYARTLADMCHFVSEQLGLSI</sequence>
<proteinExistence type="predicted"/>
<organism evidence="1 2">
    <name type="scientific">Sphingorhabdus wooponensis</name>
    <dbReference type="NCBI Taxonomy" id="940136"/>
    <lineage>
        <taxon>Bacteria</taxon>
        <taxon>Pseudomonadati</taxon>
        <taxon>Pseudomonadota</taxon>
        <taxon>Alphaproteobacteria</taxon>
        <taxon>Sphingomonadales</taxon>
        <taxon>Sphingomonadaceae</taxon>
        <taxon>Sphingorhabdus</taxon>
    </lineage>
</organism>
<name>A0A3R8Q8U7_9SPHN</name>
<dbReference type="Gene3D" id="3.40.630.40">
    <property type="entry name" value="Zn-dependent exopeptidases"/>
    <property type="match status" value="1"/>
</dbReference>
<gene>
    <name evidence="1" type="ORF">D7D48_04910</name>
</gene>
<keyword evidence="2" id="KW-1185">Reference proteome</keyword>